<dbReference type="EMBL" id="JAUQYP010000002">
    <property type="protein sequence ID" value="MDO8108489.1"/>
    <property type="molecule type" value="Genomic_DNA"/>
</dbReference>
<evidence type="ECO:0000256" key="2">
    <source>
        <dbReference type="ARBA" id="ARBA00022643"/>
    </source>
</evidence>
<keyword evidence="1" id="KW-0285">Flavoprotein</keyword>
<keyword evidence="2" id="KW-0288">FMN</keyword>
<comment type="caution">
    <text evidence="5">The sequence shown here is derived from an EMBL/GenBank/DDBJ whole genome shotgun (WGS) entry which is preliminary data.</text>
</comment>
<dbReference type="InterPro" id="IPR051814">
    <property type="entry name" value="NAD(P)H-dep_FMN_reductase"/>
</dbReference>
<sequence>MTASSAPRRLVVISAGLRQPSSTRLLADRLRDAVGTAAAARDLALEASTVELREHARDLTGMLLTGAPTPALDAFLSQVAGADAVVLVTPIYSGAYTGMVKDLVDLLPAEALAGVPVLIGGTGGTARHALALDHTLRPLLGHVRAVVAPSAVFAATEDFGGAGEGAQSLARRVDRAARELVELVAGRPPRAVHDPFDVSGFTDLLGDA</sequence>
<dbReference type="RefSeq" id="WP_304602187.1">
    <property type="nucleotide sequence ID" value="NZ_JAUQYP010000002.1"/>
</dbReference>
<feature type="domain" description="NADPH-dependent FMN reductase-like" evidence="4">
    <location>
        <begin position="9"/>
        <end position="157"/>
    </location>
</feature>
<organism evidence="5 6">
    <name type="scientific">Actinotalea lenta</name>
    <dbReference type="NCBI Taxonomy" id="3064654"/>
    <lineage>
        <taxon>Bacteria</taxon>
        <taxon>Bacillati</taxon>
        <taxon>Actinomycetota</taxon>
        <taxon>Actinomycetes</taxon>
        <taxon>Micrococcales</taxon>
        <taxon>Cellulomonadaceae</taxon>
        <taxon>Actinotalea</taxon>
    </lineage>
</organism>
<proteinExistence type="predicted"/>
<accession>A0ABT9DDL1</accession>
<keyword evidence="3" id="KW-0560">Oxidoreductase</keyword>
<evidence type="ECO:0000259" key="4">
    <source>
        <dbReference type="Pfam" id="PF03358"/>
    </source>
</evidence>
<dbReference type="InterPro" id="IPR029039">
    <property type="entry name" value="Flavoprotein-like_sf"/>
</dbReference>
<evidence type="ECO:0000256" key="3">
    <source>
        <dbReference type="ARBA" id="ARBA00023002"/>
    </source>
</evidence>
<dbReference type="NCBIfam" id="TIGR04037">
    <property type="entry name" value="LLM_duo_CE1759"/>
    <property type="match status" value="1"/>
</dbReference>
<name>A0ABT9DDL1_9CELL</name>
<reference evidence="5 6" key="1">
    <citation type="submission" date="2023-07" db="EMBL/GenBank/DDBJ databases">
        <title>Description of novel actinomycetes strains, isolated from tidal flat sediment.</title>
        <authorList>
            <person name="Lu C."/>
        </authorList>
    </citation>
    <scope>NUCLEOTIDE SEQUENCE [LARGE SCALE GENOMIC DNA]</scope>
    <source>
        <strain evidence="5 6">SYSU T00b441</strain>
    </source>
</reference>
<dbReference type="PANTHER" id="PTHR43408">
    <property type="entry name" value="FMN REDUCTASE (NADPH)"/>
    <property type="match status" value="1"/>
</dbReference>
<dbReference type="PANTHER" id="PTHR43408:SF2">
    <property type="entry name" value="FMN REDUCTASE (NADPH)"/>
    <property type="match status" value="1"/>
</dbReference>
<dbReference type="Proteomes" id="UP001232536">
    <property type="component" value="Unassembled WGS sequence"/>
</dbReference>
<protein>
    <submittedName>
        <fullName evidence="5">NAD(P)H-dependent oxidoreductase</fullName>
    </submittedName>
</protein>
<dbReference type="InterPro" id="IPR005025">
    <property type="entry name" value="FMN_Rdtase-like_dom"/>
</dbReference>
<dbReference type="SUPFAM" id="SSF52218">
    <property type="entry name" value="Flavoproteins"/>
    <property type="match status" value="1"/>
</dbReference>
<dbReference type="Pfam" id="PF03358">
    <property type="entry name" value="FMN_red"/>
    <property type="match status" value="1"/>
</dbReference>
<gene>
    <name evidence="5" type="ORF">Q6348_14930</name>
</gene>
<keyword evidence="6" id="KW-1185">Reference proteome</keyword>
<dbReference type="InterPro" id="IPR023932">
    <property type="entry name" value="CE1759_FMN_reduct"/>
</dbReference>
<dbReference type="Gene3D" id="3.40.50.360">
    <property type="match status" value="1"/>
</dbReference>
<evidence type="ECO:0000256" key="1">
    <source>
        <dbReference type="ARBA" id="ARBA00022630"/>
    </source>
</evidence>
<evidence type="ECO:0000313" key="5">
    <source>
        <dbReference type="EMBL" id="MDO8108489.1"/>
    </source>
</evidence>
<evidence type="ECO:0000313" key="6">
    <source>
        <dbReference type="Proteomes" id="UP001232536"/>
    </source>
</evidence>